<protein>
    <recommendedName>
        <fullName evidence="5">IgA FC receptor</fullName>
    </recommendedName>
</protein>
<proteinExistence type="predicted"/>
<keyword evidence="4" id="KW-1185">Reference proteome</keyword>
<evidence type="ECO:0000256" key="1">
    <source>
        <dbReference type="SAM" id="MobiDB-lite"/>
    </source>
</evidence>
<dbReference type="RefSeq" id="WP_270073521.1">
    <property type="nucleotide sequence ID" value="NZ_JAJAQC010000032.1"/>
</dbReference>
<dbReference type="EMBL" id="JAJAQC010000032">
    <property type="protein sequence ID" value="MDA0566264.1"/>
    <property type="molecule type" value="Genomic_DNA"/>
</dbReference>
<reference evidence="3" key="1">
    <citation type="submission" date="2021-10" db="EMBL/GenBank/DDBJ databases">
        <title>Streptomonospora sp. nov., isolated from mangrove soil.</title>
        <authorList>
            <person name="Chen X."/>
            <person name="Ge X."/>
            <person name="Liu W."/>
        </authorList>
    </citation>
    <scope>NUCLEOTIDE SEQUENCE</scope>
    <source>
        <strain evidence="3">S1-112</strain>
    </source>
</reference>
<organism evidence="3 4">
    <name type="scientific">Streptomonospora mangrovi</name>
    <dbReference type="NCBI Taxonomy" id="2883123"/>
    <lineage>
        <taxon>Bacteria</taxon>
        <taxon>Bacillati</taxon>
        <taxon>Actinomycetota</taxon>
        <taxon>Actinomycetes</taxon>
        <taxon>Streptosporangiales</taxon>
        <taxon>Nocardiopsidaceae</taxon>
        <taxon>Streptomonospora</taxon>
    </lineage>
</organism>
<evidence type="ECO:0000256" key="2">
    <source>
        <dbReference type="SAM" id="SignalP"/>
    </source>
</evidence>
<dbReference type="AlphaFoldDB" id="A0A9X3SIH3"/>
<feature type="compositionally biased region" description="Pro residues" evidence="1">
    <location>
        <begin position="64"/>
        <end position="88"/>
    </location>
</feature>
<dbReference type="Proteomes" id="UP001140076">
    <property type="component" value="Unassembled WGS sequence"/>
</dbReference>
<gene>
    <name evidence="3" type="ORF">LG943_18355</name>
</gene>
<feature type="compositionally biased region" description="Pro residues" evidence="1">
    <location>
        <begin position="37"/>
        <end position="48"/>
    </location>
</feature>
<name>A0A9X3SIH3_9ACTN</name>
<feature type="signal peptide" evidence="2">
    <location>
        <begin position="1"/>
        <end position="25"/>
    </location>
</feature>
<keyword evidence="2" id="KW-0732">Signal</keyword>
<evidence type="ECO:0000313" key="4">
    <source>
        <dbReference type="Proteomes" id="UP001140076"/>
    </source>
</evidence>
<comment type="caution">
    <text evidence="3">The sequence shown here is derived from an EMBL/GenBank/DDBJ whole genome shotgun (WGS) entry which is preliminary data.</text>
</comment>
<accession>A0A9X3SIH3</accession>
<sequence>MRLKMSLVAGFVAAAALFGGGSALADVEPPRTDDPRPGTPPSAAPVPPGEGADPTRPPGEEPADPPVVEPTPADPPVVEPTPADPPVAEPSEEFEWGEVPEAAPGAPQEEQPNYTG</sequence>
<evidence type="ECO:0008006" key="5">
    <source>
        <dbReference type="Google" id="ProtNLM"/>
    </source>
</evidence>
<evidence type="ECO:0000313" key="3">
    <source>
        <dbReference type="EMBL" id="MDA0566264.1"/>
    </source>
</evidence>
<feature type="region of interest" description="Disordered" evidence="1">
    <location>
        <begin position="23"/>
        <end position="116"/>
    </location>
</feature>
<feature type="chain" id="PRO_5040791503" description="IgA FC receptor" evidence="2">
    <location>
        <begin position="26"/>
        <end position="116"/>
    </location>
</feature>